<proteinExistence type="predicted"/>
<dbReference type="InterPro" id="IPR001398">
    <property type="entry name" value="Macrophage_inhib_fac"/>
</dbReference>
<comment type="catalytic activity">
    <reaction evidence="6">
        <text>L-dopachrome = 5,6-dihydroxyindole-2-carboxylate</text>
        <dbReference type="Rhea" id="RHEA:13041"/>
        <dbReference type="ChEBI" id="CHEBI:16875"/>
        <dbReference type="ChEBI" id="CHEBI:57509"/>
        <dbReference type="EC" id="5.3.3.12"/>
    </reaction>
</comment>
<name>Q0F0I5_9PROT</name>
<dbReference type="STRING" id="314344.AL013_11025"/>
<evidence type="ECO:0000256" key="11">
    <source>
        <dbReference type="ARBA" id="ARBA00042730"/>
    </source>
</evidence>
<evidence type="ECO:0000256" key="9">
    <source>
        <dbReference type="ARBA" id="ARBA00041631"/>
    </source>
</evidence>
<evidence type="ECO:0000313" key="13">
    <source>
        <dbReference type="Proteomes" id="UP000005297"/>
    </source>
</evidence>
<evidence type="ECO:0000256" key="7">
    <source>
        <dbReference type="ARBA" id="ARBA00038932"/>
    </source>
</evidence>
<dbReference type="PANTHER" id="PTHR11954">
    <property type="entry name" value="D-DOPACHROME DECARBOXYLASE"/>
    <property type="match status" value="1"/>
</dbReference>
<dbReference type="OrthoDB" id="5769863at2"/>
<dbReference type="Proteomes" id="UP000005297">
    <property type="component" value="Unassembled WGS sequence"/>
</dbReference>
<sequence length="112" mass="12069">MPYLHIHTNIRIPDTDALLQTASAEVAAALGKPESYVMVEISDARPMLFAGSDAPLAFIELKSLGLSDSKTEALSARLSALLTRELGLDAARIYIEFAAPERAMFGWNGGTF</sequence>
<dbReference type="SUPFAM" id="SSF55331">
    <property type="entry name" value="Tautomerase/MIF"/>
    <property type="match status" value="1"/>
</dbReference>
<accession>Q0F0I5</accession>
<dbReference type="PANTHER" id="PTHR11954:SF6">
    <property type="entry name" value="MACROPHAGE MIGRATION INHIBITORY FACTOR"/>
    <property type="match status" value="1"/>
</dbReference>
<evidence type="ECO:0000256" key="1">
    <source>
        <dbReference type="ARBA" id="ARBA00004613"/>
    </source>
</evidence>
<evidence type="ECO:0000256" key="2">
    <source>
        <dbReference type="ARBA" id="ARBA00022514"/>
    </source>
</evidence>
<dbReference type="GO" id="GO:0004167">
    <property type="term" value="F:dopachrome isomerase activity"/>
    <property type="evidence" value="ECO:0007669"/>
    <property type="project" value="UniProtKB-EC"/>
</dbReference>
<comment type="catalytic activity">
    <reaction evidence="5">
        <text>3-phenylpyruvate = enol-phenylpyruvate</text>
        <dbReference type="Rhea" id="RHEA:17097"/>
        <dbReference type="ChEBI" id="CHEBI:16815"/>
        <dbReference type="ChEBI" id="CHEBI:18005"/>
        <dbReference type="EC" id="5.3.2.1"/>
    </reaction>
</comment>
<dbReference type="AlphaFoldDB" id="Q0F0I5"/>
<reference evidence="12 13" key="1">
    <citation type="submission" date="2006-09" db="EMBL/GenBank/DDBJ databases">
        <authorList>
            <person name="Emerson D."/>
            <person name="Ferriera S."/>
            <person name="Johnson J."/>
            <person name="Kravitz S."/>
            <person name="Halpern A."/>
            <person name="Remington K."/>
            <person name="Beeson K."/>
            <person name="Tran B."/>
            <person name="Rogers Y.-H."/>
            <person name="Friedman R."/>
            <person name="Venter J.C."/>
        </authorList>
    </citation>
    <scope>NUCLEOTIDE SEQUENCE [LARGE SCALE GENOMIC DNA]</scope>
    <source>
        <strain evidence="12 13">PV-1</strain>
    </source>
</reference>
<dbReference type="Pfam" id="PF01187">
    <property type="entry name" value="MIF"/>
    <property type="match status" value="1"/>
</dbReference>
<keyword evidence="3" id="KW-0964">Secreted</keyword>
<gene>
    <name evidence="12" type="ORF">SPV1_06859</name>
</gene>
<keyword evidence="13" id="KW-1185">Reference proteome</keyword>
<dbReference type="eggNOG" id="COG1942">
    <property type="taxonomic scope" value="Bacteria"/>
</dbReference>
<evidence type="ECO:0000313" key="12">
    <source>
        <dbReference type="EMBL" id="EAU55043.1"/>
    </source>
</evidence>
<dbReference type="EMBL" id="AATS01000004">
    <property type="protein sequence ID" value="EAU55043.1"/>
    <property type="molecule type" value="Genomic_DNA"/>
</dbReference>
<dbReference type="RefSeq" id="WP_009851664.1">
    <property type="nucleotide sequence ID" value="NZ_DS022295.1"/>
</dbReference>
<dbReference type="InParanoid" id="Q0F0I5"/>
<keyword evidence="4" id="KW-0413">Isomerase</keyword>
<evidence type="ECO:0000256" key="8">
    <source>
        <dbReference type="ARBA" id="ARBA00039086"/>
    </source>
</evidence>
<comment type="caution">
    <text evidence="12">The sequence shown here is derived from an EMBL/GenBank/DDBJ whole genome shotgun (WGS) entry which is preliminary data.</text>
</comment>
<dbReference type="GO" id="GO:0005125">
    <property type="term" value="F:cytokine activity"/>
    <property type="evidence" value="ECO:0007669"/>
    <property type="project" value="UniProtKB-KW"/>
</dbReference>
<dbReference type="GO" id="GO:0050178">
    <property type="term" value="F:phenylpyruvate tautomerase activity"/>
    <property type="evidence" value="ECO:0007669"/>
    <property type="project" value="UniProtKB-EC"/>
</dbReference>
<keyword evidence="12" id="KW-0670">Pyruvate</keyword>
<comment type="subcellular location">
    <subcellularLocation>
        <location evidence="1">Secreted</location>
    </subcellularLocation>
</comment>
<evidence type="ECO:0000256" key="10">
    <source>
        <dbReference type="ARBA" id="ARBA00041912"/>
    </source>
</evidence>
<dbReference type="GO" id="GO:0005615">
    <property type="term" value="C:extracellular space"/>
    <property type="evidence" value="ECO:0007669"/>
    <property type="project" value="UniProtKB-KW"/>
</dbReference>
<dbReference type="EC" id="5.3.2.1" evidence="8"/>
<dbReference type="EC" id="5.3.3.12" evidence="7"/>
<dbReference type="InterPro" id="IPR014347">
    <property type="entry name" value="Tautomerase/MIF_sf"/>
</dbReference>
<evidence type="ECO:0000256" key="6">
    <source>
        <dbReference type="ARBA" id="ARBA00036823"/>
    </source>
</evidence>
<organism evidence="12 13">
    <name type="scientific">Mariprofundus ferrooxydans PV-1</name>
    <dbReference type="NCBI Taxonomy" id="314345"/>
    <lineage>
        <taxon>Bacteria</taxon>
        <taxon>Pseudomonadati</taxon>
        <taxon>Pseudomonadota</taxon>
        <taxon>Candidatius Mariprofundia</taxon>
        <taxon>Mariprofundales</taxon>
        <taxon>Mariprofundaceae</taxon>
        <taxon>Mariprofundus</taxon>
    </lineage>
</organism>
<protein>
    <recommendedName>
        <fullName evidence="11">L-dopachrome isomerase</fullName>
        <ecNumber evidence="8">5.3.2.1</ecNumber>
        <ecNumber evidence="7">5.3.3.12</ecNumber>
    </recommendedName>
    <alternativeName>
        <fullName evidence="9">L-dopachrome tautomerase</fullName>
    </alternativeName>
    <alternativeName>
        <fullName evidence="10">Phenylpyruvate tautomerase</fullName>
    </alternativeName>
</protein>
<keyword evidence="2" id="KW-0202">Cytokine</keyword>
<evidence type="ECO:0000256" key="4">
    <source>
        <dbReference type="ARBA" id="ARBA00023235"/>
    </source>
</evidence>
<evidence type="ECO:0000256" key="3">
    <source>
        <dbReference type="ARBA" id="ARBA00022525"/>
    </source>
</evidence>
<dbReference type="Gene3D" id="3.30.429.10">
    <property type="entry name" value="Macrophage Migration Inhibitory Factor"/>
    <property type="match status" value="1"/>
</dbReference>
<evidence type="ECO:0000256" key="5">
    <source>
        <dbReference type="ARBA" id="ARBA00036735"/>
    </source>
</evidence>
<dbReference type="HOGENOM" id="CLU_129906_4_0_0"/>